<dbReference type="Proteomes" id="UP000719412">
    <property type="component" value="Unassembled WGS sequence"/>
</dbReference>
<dbReference type="EMBL" id="JABDTM020028676">
    <property type="protein sequence ID" value="KAH0808553.1"/>
    <property type="molecule type" value="Genomic_DNA"/>
</dbReference>
<name>A0A8J6L7B0_TENMO</name>
<proteinExistence type="predicted"/>
<feature type="compositionally biased region" description="Basic residues" evidence="1">
    <location>
        <begin position="1"/>
        <end position="11"/>
    </location>
</feature>
<evidence type="ECO:0000313" key="3">
    <source>
        <dbReference type="Proteomes" id="UP000719412"/>
    </source>
</evidence>
<sequence>MKRKKGKKQRKTKQEDEKRRKRSKKMKTIRRGVEDTIKENRCSKGEWEKEEQEIGKRIGRMGIENPKTREETVIYYGIVNEERVEEFRTEKINHLPLDISIEETNNEERGKRRAKEEQKMVTIKIWDEQGVEEYRRRLEKVRFEEQDVEKMAVELEEHFNDAKIQLAAGISSFFAVLIKVKARYDGILDKLKRIESKVVDPTAAQLDPSRFSRSRTSWWSVALSLLRLQWVEYTLRQPSIAFSEYMPRPAW</sequence>
<feature type="compositionally biased region" description="Basic residues" evidence="1">
    <location>
        <begin position="19"/>
        <end position="30"/>
    </location>
</feature>
<evidence type="ECO:0000256" key="1">
    <source>
        <dbReference type="SAM" id="MobiDB-lite"/>
    </source>
</evidence>
<evidence type="ECO:0000313" key="2">
    <source>
        <dbReference type="EMBL" id="KAH0808553.1"/>
    </source>
</evidence>
<gene>
    <name evidence="2" type="ORF">GEV33_014237</name>
</gene>
<organism evidence="2 3">
    <name type="scientific">Tenebrio molitor</name>
    <name type="common">Yellow mealworm beetle</name>
    <dbReference type="NCBI Taxonomy" id="7067"/>
    <lineage>
        <taxon>Eukaryota</taxon>
        <taxon>Metazoa</taxon>
        <taxon>Ecdysozoa</taxon>
        <taxon>Arthropoda</taxon>
        <taxon>Hexapoda</taxon>
        <taxon>Insecta</taxon>
        <taxon>Pterygota</taxon>
        <taxon>Neoptera</taxon>
        <taxon>Endopterygota</taxon>
        <taxon>Coleoptera</taxon>
        <taxon>Polyphaga</taxon>
        <taxon>Cucujiformia</taxon>
        <taxon>Tenebrionidae</taxon>
        <taxon>Tenebrio</taxon>
    </lineage>
</organism>
<reference evidence="2" key="1">
    <citation type="journal article" date="2020" name="J Insects Food Feed">
        <title>The yellow mealworm (Tenebrio molitor) genome: a resource for the emerging insects as food and feed industry.</title>
        <authorList>
            <person name="Eriksson T."/>
            <person name="Andere A."/>
            <person name="Kelstrup H."/>
            <person name="Emery V."/>
            <person name="Picard C."/>
        </authorList>
    </citation>
    <scope>NUCLEOTIDE SEQUENCE</scope>
    <source>
        <strain evidence="2">Stoneville</strain>
        <tissue evidence="2">Whole head</tissue>
    </source>
</reference>
<keyword evidence="3" id="KW-1185">Reference proteome</keyword>
<dbReference type="AlphaFoldDB" id="A0A8J6L7B0"/>
<feature type="region of interest" description="Disordered" evidence="1">
    <location>
        <begin position="1"/>
        <end position="37"/>
    </location>
</feature>
<comment type="caution">
    <text evidence="2">The sequence shown here is derived from an EMBL/GenBank/DDBJ whole genome shotgun (WGS) entry which is preliminary data.</text>
</comment>
<reference evidence="2" key="2">
    <citation type="submission" date="2021-08" db="EMBL/GenBank/DDBJ databases">
        <authorList>
            <person name="Eriksson T."/>
        </authorList>
    </citation>
    <scope>NUCLEOTIDE SEQUENCE</scope>
    <source>
        <strain evidence="2">Stoneville</strain>
        <tissue evidence="2">Whole head</tissue>
    </source>
</reference>
<accession>A0A8J6L7B0</accession>
<protein>
    <submittedName>
        <fullName evidence="2">Uncharacterized protein</fullName>
    </submittedName>
</protein>